<reference evidence="3" key="1">
    <citation type="submission" date="2025-08" db="UniProtKB">
        <authorList>
            <consortium name="RefSeq"/>
        </authorList>
    </citation>
    <scope>IDENTIFICATION</scope>
    <source>
        <tissue evidence="3">Whole larval tissue</tissue>
    </source>
</reference>
<keyword evidence="1" id="KW-0472">Membrane</keyword>
<accession>A0A9R0D7C9</accession>
<organism evidence="2 3">
    <name type="scientific">Spodoptera frugiperda</name>
    <name type="common">Fall armyworm</name>
    <dbReference type="NCBI Taxonomy" id="7108"/>
    <lineage>
        <taxon>Eukaryota</taxon>
        <taxon>Metazoa</taxon>
        <taxon>Ecdysozoa</taxon>
        <taxon>Arthropoda</taxon>
        <taxon>Hexapoda</taxon>
        <taxon>Insecta</taxon>
        <taxon>Pterygota</taxon>
        <taxon>Neoptera</taxon>
        <taxon>Endopterygota</taxon>
        <taxon>Lepidoptera</taxon>
        <taxon>Glossata</taxon>
        <taxon>Ditrysia</taxon>
        <taxon>Noctuoidea</taxon>
        <taxon>Noctuidae</taxon>
        <taxon>Amphipyrinae</taxon>
        <taxon>Spodoptera</taxon>
    </lineage>
</organism>
<dbReference type="Proteomes" id="UP000829999">
    <property type="component" value="Chromosome 9"/>
</dbReference>
<protein>
    <submittedName>
        <fullName evidence="3">Uncharacterized protein LOC118271234</fullName>
    </submittedName>
</protein>
<keyword evidence="1" id="KW-1133">Transmembrane helix</keyword>
<sequence length="199" mass="22790">MTMLKFVLVLTVCVPFVISTLPGLMLGPGRWLVLNMVHCDNPEQYDVLFDISRKKINRTHDCFDLDIKLDRVFNHSYALLIDVYQKVDGGFKYYQTISDDSACAFLMRQAEENVRKLLTLANIDPPDCPLRAGLISIKNYVFDYRELPRMGVYGTYEANAYFLFKGIRIGCAKVVLNFDQRNGEGDDDDDDDDDDDGLF</sequence>
<evidence type="ECO:0000313" key="3">
    <source>
        <dbReference type="RefSeq" id="XP_035443133.2"/>
    </source>
</evidence>
<keyword evidence="2" id="KW-1185">Reference proteome</keyword>
<dbReference type="OrthoDB" id="8179976at2759"/>
<evidence type="ECO:0000313" key="2">
    <source>
        <dbReference type="Proteomes" id="UP000829999"/>
    </source>
</evidence>
<feature type="transmembrane region" description="Helical" evidence="1">
    <location>
        <begin position="6"/>
        <end position="26"/>
    </location>
</feature>
<dbReference type="AlphaFoldDB" id="A0A9R0D7C9"/>
<dbReference type="RefSeq" id="XP_035443133.2">
    <property type="nucleotide sequence ID" value="XM_035587240.2"/>
</dbReference>
<evidence type="ECO:0000256" key="1">
    <source>
        <dbReference type="SAM" id="Phobius"/>
    </source>
</evidence>
<keyword evidence="1" id="KW-0812">Transmembrane</keyword>
<gene>
    <name evidence="3" type="primary">LOC118271234</name>
</gene>
<name>A0A9R0D7C9_SPOFR</name>
<dbReference type="GeneID" id="118271234"/>
<proteinExistence type="predicted"/>